<keyword evidence="5 10" id="KW-0479">Metal-binding</keyword>
<reference evidence="16" key="1">
    <citation type="submission" date="2024-06" db="UniProtKB">
        <authorList>
            <consortium name="RefSeq"/>
        </authorList>
    </citation>
    <scope>NUCLEOTIDE SEQUENCE [LARGE SCALE GENOMIC DNA]</scope>
</reference>
<dbReference type="PRINTS" id="PR00467">
    <property type="entry name" value="MAMLPOXGNASE"/>
</dbReference>
<evidence type="ECO:0000256" key="11">
    <source>
        <dbReference type="PIRSR" id="PIRSR601885-2"/>
    </source>
</evidence>
<dbReference type="PANTHER" id="PTHR11771">
    <property type="entry name" value="LIPOXYGENASE"/>
    <property type="match status" value="1"/>
</dbReference>
<dbReference type="GO" id="GO:0034440">
    <property type="term" value="P:lipid oxidation"/>
    <property type="evidence" value="ECO:0007669"/>
    <property type="project" value="InterPro"/>
</dbReference>
<dbReference type="PRINTS" id="PR00087">
    <property type="entry name" value="LIPOXYGENASE"/>
</dbReference>
<dbReference type="PROSITE" id="PS00081">
    <property type="entry name" value="LIPOXYGENASE_2"/>
    <property type="match status" value="1"/>
</dbReference>
<protein>
    <submittedName>
        <fullName evidence="17">Hydroperoxide isomerase ALOXE3-like</fullName>
    </submittedName>
</protein>
<sequence length="646" mass="73055">MGEAVKECNLIPNLQLPVASRVIVRTTAVAPTTETMAHSSGTSALRKVNKFEINCPASIGTLLLLELQVKPLFDFGEADWFCSKVIVATPEGDKVLFPCYRWFTGDEKLVFRDALGRFIFKTMWQLHAQGVPYKVKADSPGTLPEDIRFSFTKETEFQSSQLSALIKLKLQALADRKEPWTNFEDLNLVYTERRTDIYEYVRQHWREDEFFGYQLLNGMNPMMIQKCSELPKKFPVTEDMVKAFLPTGSSLKNEMKNGNIFICDYKRLDGLPGNVLHKEQQHITAPLCLLFSNPEGKLLPIAIQLKQEPGEENPIFLPSDSESDWLLAKTFVRNAEFSEHSLHFHLLRGHLIAEVFALATLRNFPAVHPLFKLLSPHTRYTLHINILARGMLISAEGGFAKSTALGSEGLPMLLKRAASTLTYSSVCLPDDIKARGVEDIPNYYYRDDGLKLWNIINRYVDGVVRYYYKSNNDVVKDTELQCWIGDIHKYGFLEKDGGIPSFKTVDELVKFVTMVIFAASAQHGSVNNGQFDFGGWMPNHPSALRRPPPTKKGGSAKDSIFDTLPVIGTTVNAMATLYLLSKASSFPHPLGYYPEDLFSEKTPLQMIEKFQEDLKSLSSEIDKRNRDLPLPYIYLDPKQLENSVAI</sequence>
<name>A0A6J2WKE5_CHACN</name>
<dbReference type="Gene3D" id="1.20.245.10">
    <property type="entry name" value="Lipoxygenase-1, Domain 5"/>
    <property type="match status" value="1"/>
</dbReference>
<evidence type="ECO:0000256" key="4">
    <source>
        <dbReference type="ARBA" id="ARBA00022490"/>
    </source>
</evidence>
<dbReference type="InterPro" id="IPR036226">
    <property type="entry name" value="LipOase_C_sf"/>
</dbReference>
<dbReference type="InterPro" id="IPR001885">
    <property type="entry name" value="LipOase_mml"/>
</dbReference>
<dbReference type="InterPro" id="IPR036392">
    <property type="entry name" value="PLAT/LH2_dom_sf"/>
</dbReference>
<dbReference type="Gene3D" id="3.10.450.60">
    <property type="match status" value="1"/>
</dbReference>
<evidence type="ECO:0000256" key="2">
    <source>
        <dbReference type="ARBA" id="ARBA00005189"/>
    </source>
</evidence>
<dbReference type="GeneID" id="115824156"/>
<keyword evidence="11" id="KW-0106">Calcium</keyword>
<evidence type="ECO:0000256" key="10">
    <source>
        <dbReference type="PIRSR" id="PIRSR601885-1"/>
    </source>
</evidence>
<dbReference type="InterPro" id="IPR001024">
    <property type="entry name" value="PLAT/LH2_dom"/>
</dbReference>
<feature type="site" description="Essential for stabilizing binding to COTL1" evidence="12">
    <location>
        <position position="102"/>
    </location>
</feature>
<comment type="similarity">
    <text evidence="3">Belongs to the lipoxygenase family.</text>
</comment>
<evidence type="ECO:0000256" key="8">
    <source>
        <dbReference type="ARBA" id="ARBA00023004"/>
    </source>
</evidence>
<evidence type="ECO:0000256" key="6">
    <source>
        <dbReference type="ARBA" id="ARBA00022964"/>
    </source>
</evidence>
<feature type="domain" description="PLAT" evidence="14">
    <location>
        <begin position="1"/>
        <end position="117"/>
    </location>
</feature>
<keyword evidence="4" id="KW-0963">Cytoplasm</keyword>
<dbReference type="PROSITE" id="PS51393">
    <property type="entry name" value="LIPOXYGENASE_3"/>
    <property type="match status" value="1"/>
</dbReference>
<feature type="binding site" evidence="10">
    <location>
        <position position="345"/>
    </location>
    <ligand>
        <name>Fe cation</name>
        <dbReference type="ChEBI" id="CHEBI:24875"/>
        <note>catalytic</note>
    </ligand>
</feature>
<dbReference type="PROSITE" id="PS50095">
    <property type="entry name" value="PLAT"/>
    <property type="match status" value="1"/>
</dbReference>
<proteinExistence type="inferred from homology"/>
<comment type="subcellular location">
    <subcellularLocation>
        <location evidence="1">Cytoplasm</location>
    </subcellularLocation>
</comment>
<feature type="binding site" evidence="10">
    <location>
        <position position="350"/>
    </location>
    <ligand>
        <name>Fe cation</name>
        <dbReference type="ChEBI" id="CHEBI:24875"/>
        <note>catalytic</note>
    </ligand>
</feature>
<keyword evidence="8 10" id="KW-0408">Iron</keyword>
<dbReference type="SUPFAM" id="SSF48484">
    <property type="entry name" value="Lipoxigenase"/>
    <property type="match status" value="1"/>
</dbReference>
<dbReference type="InterPro" id="IPR000907">
    <property type="entry name" value="LipOase"/>
</dbReference>
<keyword evidence="9" id="KW-0443">Lipid metabolism</keyword>
<dbReference type="Proteomes" id="UP000504632">
    <property type="component" value="Chromosome 11"/>
</dbReference>
<evidence type="ECO:0000256" key="12">
    <source>
        <dbReference type="PIRSR" id="PIRSR601885-3"/>
    </source>
</evidence>
<dbReference type="OrthoDB" id="407298at2759"/>
<dbReference type="FunFam" id="1.20.245.10:FF:000001">
    <property type="entry name" value="Arachidonate 5-lipoxygenase a"/>
    <property type="match status" value="1"/>
</dbReference>
<dbReference type="RefSeq" id="XP_030644122.1">
    <property type="nucleotide sequence ID" value="XM_030788262.1"/>
</dbReference>
<organism evidence="16 17">
    <name type="scientific">Chanos chanos</name>
    <name type="common">Milkfish</name>
    <name type="synonym">Mugil chanos</name>
    <dbReference type="NCBI Taxonomy" id="29144"/>
    <lineage>
        <taxon>Eukaryota</taxon>
        <taxon>Metazoa</taxon>
        <taxon>Chordata</taxon>
        <taxon>Craniata</taxon>
        <taxon>Vertebrata</taxon>
        <taxon>Euteleostomi</taxon>
        <taxon>Actinopterygii</taxon>
        <taxon>Neopterygii</taxon>
        <taxon>Teleostei</taxon>
        <taxon>Ostariophysi</taxon>
        <taxon>Gonorynchiformes</taxon>
        <taxon>Chanidae</taxon>
        <taxon>Chanos</taxon>
    </lineage>
</organism>
<dbReference type="SUPFAM" id="SSF49723">
    <property type="entry name" value="Lipase/lipooxygenase domain (PLAT/LH2 domain)"/>
    <property type="match status" value="1"/>
</dbReference>
<evidence type="ECO:0000313" key="17">
    <source>
        <dbReference type="RefSeq" id="XP_030644122.1"/>
    </source>
</evidence>
<keyword evidence="16" id="KW-1185">Reference proteome</keyword>
<evidence type="ECO:0000256" key="5">
    <source>
        <dbReference type="ARBA" id="ARBA00022723"/>
    </source>
</evidence>
<dbReference type="Pfam" id="PF01477">
    <property type="entry name" value="PLAT"/>
    <property type="match status" value="1"/>
</dbReference>
<comment type="caution">
    <text evidence="13">Lacks conserved residue(s) required for the propagation of feature annotation.</text>
</comment>
<accession>A0A6J2WKE5</accession>
<dbReference type="GO" id="GO:0016702">
    <property type="term" value="F:oxidoreductase activity, acting on single donors with incorporation of molecular oxygen, incorporation of two atoms of oxygen"/>
    <property type="evidence" value="ECO:0007669"/>
    <property type="project" value="InterPro"/>
</dbReference>
<comment type="pathway">
    <text evidence="2">Lipid metabolism.</text>
</comment>
<feature type="binding site" evidence="11">
    <location>
        <position position="79"/>
    </location>
    <ligand>
        <name>Ca(2+)</name>
        <dbReference type="ChEBI" id="CHEBI:29108"/>
        <label>1</label>
    </ligand>
</feature>
<dbReference type="InParanoid" id="A0A6J2WKE5"/>
<comment type="cofactor">
    <cofactor evidence="10">
        <name>Fe cation</name>
        <dbReference type="ChEBI" id="CHEBI:24875"/>
    </cofactor>
    <text evidence="10">Binds 1 Fe cation per subunit.</text>
</comment>
<dbReference type="InterPro" id="IPR013819">
    <property type="entry name" value="LipOase_C"/>
</dbReference>
<keyword evidence="7" id="KW-0560">Oxidoreductase</keyword>
<gene>
    <name evidence="17" type="primary">LOC115824156</name>
</gene>
<dbReference type="InterPro" id="IPR020834">
    <property type="entry name" value="LipOase_CS"/>
</dbReference>
<dbReference type="GO" id="GO:0005737">
    <property type="term" value="C:cytoplasm"/>
    <property type="evidence" value="ECO:0007669"/>
    <property type="project" value="UniProtKB-SubCell"/>
</dbReference>
<dbReference type="GO" id="GO:0005506">
    <property type="term" value="F:iron ion binding"/>
    <property type="evidence" value="ECO:0007669"/>
    <property type="project" value="InterPro"/>
</dbReference>
<keyword evidence="6" id="KW-0223">Dioxygenase</keyword>
<reference evidence="17" key="2">
    <citation type="submission" date="2025-08" db="UniProtKB">
        <authorList>
            <consortium name="RefSeq"/>
        </authorList>
    </citation>
    <scope>IDENTIFICATION</scope>
</reference>
<evidence type="ECO:0000256" key="7">
    <source>
        <dbReference type="ARBA" id="ARBA00023002"/>
    </source>
</evidence>
<evidence type="ECO:0000259" key="15">
    <source>
        <dbReference type="PROSITE" id="PS51393"/>
    </source>
</evidence>
<evidence type="ECO:0000256" key="1">
    <source>
        <dbReference type="ARBA" id="ARBA00004496"/>
    </source>
</evidence>
<evidence type="ECO:0000256" key="3">
    <source>
        <dbReference type="ARBA" id="ARBA00009419"/>
    </source>
</evidence>
<dbReference type="AlphaFoldDB" id="A0A6J2WKE5"/>
<dbReference type="Gene3D" id="2.60.60.20">
    <property type="entry name" value="PLAT/LH2 domain"/>
    <property type="match status" value="1"/>
</dbReference>
<evidence type="ECO:0000259" key="14">
    <source>
        <dbReference type="PROSITE" id="PS50095"/>
    </source>
</evidence>
<dbReference type="SMART" id="SM00308">
    <property type="entry name" value="LH2"/>
    <property type="match status" value="1"/>
</dbReference>
<feature type="domain" description="Lipoxygenase" evidence="15">
    <location>
        <begin position="143"/>
        <end position="646"/>
    </location>
</feature>
<feature type="binding site" evidence="10">
    <location>
        <position position="646"/>
    </location>
    <ligand>
        <name>Fe cation</name>
        <dbReference type="ChEBI" id="CHEBI:24875"/>
        <note>catalytic</note>
    </ligand>
</feature>
<dbReference type="Pfam" id="PF00305">
    <property type="entry name" value="Lipoxygenase"/>
    <property type="match status" value="1"/>
</dbReference>
<feature type="binding site" evidence="10">
    <location>
        <position position="523"/>
    </location>
    <ligand>
        <name>Fe cation</name>
        <dbReference type="ChEBI" id="CHEBI:24875"/>
        <note>catalytic</note>
    </ligand>
</feature>
<evidence type="ECO:0000256" key="9">
    <source>
        <dbReference type="ARBA" id="ARBA00023098"/>
    </source>
</evidence>
<evidence type="ECO:0000313" key="16">
    <source>
        <dbReference type="Proteomes" id="UP000504632"/>
    </source>
</evidence>
<evidence type="ECO:0000256" key="13">
    <source>
        <dbReference type="PROSITE-ProRule" id="PRU00152"/>
    </source>
</evidence>